<feature type="transmembrane region" description="Helical" evidence="1">
    <location>
        <begin position="12"/>
        <end position="29"/>
    </location>
</feature>
<organism evidence="3 4">
    <name type="scientific">Allokutzneria albata</name>
    <name type="common">Kibdelosporangium albatum</name>
    <dbReference type="NCBI Taxonomy" id="211114"/>
    <lineage>
        <taxon>Bacteria</taxon>
        <taxon>Bacillati</taxon>
        <taxon>Actinomycetota</taxon>
        <taxon>Actinomycetes</taxon>
        <taxon>Pseudonocardiales</taxon>
        <taxon>Pseudonocardiaceae</taxon>
        <taxon>Allokutzneria</taxon>
    </lineage>
</organism>
<dbReference type="PANTHER" id="PTHR34351:SF1">
    <property type="entry name" value="SLR1927 PROTEIN"/>
    <property type="match status" value="1"/>
</dbReference>
<name>A0A1G9X369_ALLAB</name>
<accession>A0A1G9X369</accession>
<keyword evidence="1" id="KW-1133">Transmembrane helix</keyword>
<dbReference type="Proteomes" id="UP000183376">
    <property type="component" value="Chromosome I"/>
</dbReference>
<protein>
    <submittedName>
        <fullName evidence="3">Uncharacterized conserved protein, DUF58 family, contains vWF domain</fullName>
    </submittedName>
</protein>
<dbReference type="PANTHER" id="PTHR34351">
    <property type="entry name" value="SLR1927 PROTEIN-RELATED"/>
    <property type="match status" value="1"/>
</dbReference>
<dbReference type="EMBL" id="LT629701">
    <property type="protein sequence ID" value="SDM91190.1"/>
    <property type="molecule type" value="Genomic_DNA"/>
</dbReference>
<proteinExistence type="predicted"/>
<feature type="domain" description="DUF58" evidence="2">
    <location>
        <begin position="201"/>
        <end position="317"/>
    </location>
</feature>
<evidence type="ECO:0000313" key="3">
    <source>
        <dbReference type="EMBL" id="SDM91190.1"/>
    </source>
</evidence>
<dbReference type="InterPro" id="IPR002881">
    <property type="entry name" value="DUF58"/>
</dbReference>
<evidence type="ECO:0000259" key="2">
    <source>
        <dbReference type="Pfam" id="PF01882"/>
    </source>
</evidence>
<keyword evidence="1" id="KW-0812">Transmembrane</keyword>
<feature type="transmembrane region" description="Helical" evidence="1">
    <location>
        <begin position="35"/>
        <end position="59"/>
    </location>
</feature>
<keyword evidence="4" id="KW-1185">Reference proteome</keyword>
<dbReference type="Pfam" id="PF01882">
    <property type="entry name" value="DUF58"/>
    <property type="match status" value="1"/>
</dbReference>
<reference evidence="3 4" key="1">
    <citation type="submission" date="2016-10" db="EMBL/GenBank/DDBJ databases">
        <authorList>
            <person name="de Groot N.N."/>
        </authorList>
    </citation>
    <scope>NUCLEOTIDE SEQUENCE [LARGE SCALE GENOMIC DNA]</scope>
    <source>
        <strain evidence="3 4">DSM 44149</strain>
    </source>
</reference>
<dbReference type="OrthoDB" id="9812729at2"/>
<dbReference type="RefSeq" id="WP_030430827.1">
    <property type="nucleotide sequence ID" value="NZ_JOEF01000016.1"/>
</dbReference>
<dbReference type="AlphaFoldDB" id="A0A1G9X369"/>
<gene>
    <name evidence="3" type="ORF">SAMN04489726_3964</name>
</gene>
<keyword evidence="1" id="KW-0472">Membrane</keyword>
<evidence type="ECO:0000313" key="4">
    <source>
        <dbReference type="Proteomes" id="UP000183376"/>
    </source>
</evidence>
<dbReference type="eggNOG" id="COG1721">
    <property type="taxonomic scope" value="Bacteria"/>
</dbReference>
<dbReference type="STRING" id="211114.SAMN04489726_3964"/>
<evidence type="ECO:0000256" key="1">
    <source>
        <dbReference type="SAM" id="Phobius"/>
    </source>
</evidence>
<sequence length="422" mass="44878">MRGALSGLTTRGRCLLAAGIAAALCALVLNERDLLRVAIFAVALPVLAAALAAGARVGLVALRHVVPERVHVGNTAEVRVELRSTGRVPSGGLLLEDGVPYALGSRPRFVVERMPRKSSVGLRYPLQPVLRGVHQLGPMRARITDPFGLAEFERELGGTSRLIVAPKIVGLSGLPVGAGLGTGDDGAIRLRTGQGEDDAIVRQYRHGDDMRKVHWRSTARRDELMVRVEERPWRGGIAVLLDARESAHRGSGPSSSLEWAVSLTASICLHLHRHGQHVRLSTEDGHALAGGHSNGGHSDTEVLDALAALRPSHRRDLACSGDPGSGRELIAVLGATTPSAVHELIKYRQRSVRSLAVLLDVKSWAGSSEEGAADPKEVARLLTAAGWGVMIADARTPMTTVWTRLCHSAADRMAVGKGGTAW</sequence>